<organism evidence="16 17">
    <name type="scientific">Litorilinea aerophila</name>
    <dbReference type="NCBI Taxonomy" id="1204385"/>
    <lineage>
        <taxon>Bacteria</taxon>
        <taxon>Bacillati</taxon>
        <taxon>Chloroflexota</taxon>
        <taxon>Caldilineae</taxon>
        <taxon>Caldilineales</taxon>
        <taxon>Caldilineaceae</taxon>
        <taxon>Litorilinea</taxon>
    </lineage>
</organism>
<feature type="binding site" evidence="14">
    <location>
        <position position="213"/>
    </location>
    <ligand>
        <name>[4Fe-4S] cluster</name>
        <dbReference type="ChEBI" id="CHEBI:49883"/>
    </ligand>
</feature>
<dbReference type="Pfam" id="PF01507">
    <property type="entry name" value="PAPS_reduct"/>
    <property type="match status" value="1"/>
</dbReference>
<keyword evidence="5 14" id="KW-0408">Iron</keyword>
<dbReference type="InParanoid" id="A0A540V9D4"/>
<reference evidence="16 17" key="1">
    <citation type="submission" date="2019-06" db="EMBL/GenBank/DDBJ databases">
        <title>Genome sequence of Litorilinea aerophila BAA-2444.</title>
        <authorList>
            <person name="Maclea K.S."/>
            <person name="Maurais E.G."/>
            <person name="Iannazzi L.C."/>
        </authorList>
    </citation>
    <scope>NUCLEOTIDE SEQUENCE [LARGE SCALE GENOMIC DNA]</scope>
    <source>
        <strain evidence="16 17">ATCC BAA-2444</strain>
    </source>
</reference>
<dbReference type="NCBIfam" id="NF002537">
    <property type="entry name" value="PRK02090.1"/>
    <property type="match status" value="1"/>
</dbReference>
<dbReference type="GO" id="GO:0043866">
    <property type="term" value="F:adenylyl-sulfate reductase (thioredoxin) activity"/>
    <property type="evidence" value="ECO:0007669"/>
    <property type="project" value="UniProtKB-EC"/>
</dbReference>
<evidence type="ECO:0000256" key="10">
    <source>
        <dbReference type="ARBA" id="ARBA00029514"/>
    </source>
</evidence>
<dbReference type="Proteomes" id="UP000317371">
    <property type="component" value="Unassembled WGS sequence"/>
</dbReference>
<dbReference type="NCBIfam" id="TIGR02055">
    <property type="entry name" value="APS_reductase"/>
    <property type="match status" value="1"/>
</dbReference>
<evidence type="ECO:0000256" key="11">
    <source>
        <dbReference type="ARBA" id="ARBA00030894"/>
    </source>
</evidence>
<protein>
    <recommendedName>
        <fullName evidence="10 14">Adenosine 5'-phosphosulfate reductase</fullName>
        <shortName evidence="14">APS reductase</shortName>
        <ecNumber evidence="9 14">1.8.4.10</ecNumber>
    </recommendedName>
    <alternativeName>
        <fullName evidence="12 14">5'-adenylylsulfate reductase</fullName>
    </alternativeName>
    <alternativeName>
        <fullName evidence="11 14">Thioredoxin-dependent 5'-adenylylsulfate reductase</fullName>
    </alternativeName>
</protein>
<dbReference type="GO" id="GO:0019379">
    <property type="term" value="P:sulfate assimilation, phosphoadenylyl sulfate reduction by phosphoadenylyl-sulfate reductase (thioredoxin)"/>
    <property type="evidence" value="ECO:0007669"/>
    <property type="project" value="UniProtKB-UniRule"/>
</dbReference>
<feature type="active site" description="Nucleophile; cysteine thiosulfonate intermediate" evidence="14">
    <location>
        <position position="238"/>
    </location>
</feature>
<dbReference type="InterPro" id="IPR002500">
    <property type="entry name" value="PAPS_reduct_dom"/>
</dbReference>
<dbReference type="GO" id="GO:0070814">
    <property type="term" value="P:hydrogen sulfide biosynthetic process"/>
    <property type="evidence" value="ECO:0007669"/>
    <property type="project" value="UniProtKB-UniRule"/>
</dbReference>
<comment type="function">
    <text evidence="7 14">Catalyzes the formation of sulfite from adenosine 5'-phosphosulfate (APS) using thioredoxin as an electron donor.</text>
</comment>
<dbReference type="GO" id="GO:0051539">
    <property type="term" value="F:4 iron, 4 sulfur cluster binding"/>
    <property type="evidence" value="ECO:0007669"/>
    <property type="project" value="UniProtKB-UniRule"/>
</dbReference>
<evidence type="ECO:0000256" key="5">
    <source>
        <dbReference type="ARBA" id="ARBA00023004"/>
    </source>
</evidence>
<evidence type="ECO:0000256" key="12">
    <source>
        <dbReference type="ARBA" id="ARBA00032041"/>
    </source>
</evidence>
<feature type="binding site" evidence="14">
    <location>
        <position position="126"/>
    </location>
    <ligand>
        <name>[4Fe-4S] cluster</name>
        <dbReference type="ChEBI" id="CHEBI:49883"/>
    </ligand>
</feature>
<evidence type="ECO:0000313" key="16">
    <source>
        <dbReference type="EMBL" id="TQE93368.1"/>
    </source>
</evidence>
<accession>A0A540V9D4</accession>
<dbReference type="OrthoDB" id="9772604at2"/>
<feature type="binding site" evidence="14">
    <location>
        <position position="210"/>
    </location>
    <ligand>
        <name>[4Fe-4S] cluster</name>
        <dbReference type="ChEBI" id="CHEBI:49883"/>
    </ligand>
</feature>
<dbReference type="EMBL" id="VIGC01000041">
    <property type="protein sequence ID" value="TQE93368.1"/>
    <property type="molecule type" value="Genomic_DNA"/>
</dbReference>
<evidence type="ECO:0000256" key="2">
    <source>
        <dbReference type="ARBA" id="ARBA00022490"/>
    </source>
</evidence>
<dbReference type="Gene3D" id="3.40.50.620">
    <property type="entry name" value="HUPs"/>
    <property type="match status" value="1"/>
</dbReference>
<comment type="similarity">
    <text evidence="1 14">Belongs to the PAPS reductase family. CysH subfamily.</text>
</comment>
<keyword evidence="2 14" id="KW-0963">Cytoplasm</keyword>
<name>A0A540V9D4_9CHLR</name>
<comment type="caution">
    <text evidence="16">The sequence shown here is derived from an EMBL/GenBank/DDBJ whole genome shotgun (WGS) entry which is preliminary data.</text>
</comment>
<feature type="domain" description="Phosphoadenosine phosphosulphate reductase" evidence="15">
    <location>
        <begin position="40"/>
        <end position="216"/>
    </location>
</feature>
<comment type="pathway">
    <text evidence="8 14">Sulfur metabolism; hydrogen sulfide biosynthesis; sulfite from sulfate.</text>
</comment>
<evidence type="ECO:0000256" key="6">
    <source>
        <dbReference type="ARBA" id="ARBA00023014"/>
    </source>
</evidence>
<dbReference type="PANTHER" id="PTHR46482:SF9">
    <property type="entry name" value="5'-ADENYLYLSULFATE REDUCTASE 1, CHLOROPLASTIC"/>
    <property type="match status" value="1"/>
</dbReference>
<dbReference type="NCBIfam" id="TIGR00434">
    <property type="entry name" value="cysH"/>
    <property type="match status" value="1"/>
</dbReference>
<dbReference type="SUPFAM" id="SSF52402">
    <property type="entry name" value="Adenine nucleotide alpha hydrolases-like"/>
    <property type="match status" value="1"/>
</dbReference>
<comment type="cofactor">
    <cofactor evidence="14">
        <name>[4Fe-4S] cluster</name>
        <dbReference type="ChEBI" id="CHEBI:49883"/>
    </cofactor>
    <text evidence="14">Binds 1 [4Fe-4S] cluster per subunit.</text>
</comment>
<evidence type="ECO:0000256" key="1">
    <source>
        <dbReference type="ARBA" id="ARBA00009732"/>
    </source>
</evidence>
<keyword evidence="4 14" id="KW-0560">Oxidoreductase</keyword>
<evidence type="ECO:0000256" key="3">
    <source>
        <dbReference type="ARBA" id="ARBA00022723"/>
    </source>
</evidence>
<keyword evidence="3 14" id="KW-0479">Metal-binding</keyword>
<gene>
    <name evidence="14" type="primary">cysH</name>
    <name evidence="16" type="ORF">FKZ61_21505</name>
</gene>
<dbReference type="InterPro" id="IPR004511">
    <property type="entry name" value="PAPS/APS_Rdtase"/>
</dbReference>
<keyword evidence="6 14" id="KW-0411">Iron-sulfur</keyword>
<evidence type="ECO:0000256" key="4">
    <source>
        <dbReference type="ARBA" id="ARBA00023002"/>
    </source>
</evidence>
<evidence type="ECO:0000313" key="17">
    <source>
        <dbReference type="Proteomes" id="UP000317371"/>
    </source>
</evidence>
<evidence type="ECO:0000256" key="9">
    <source>
        <dbReference type="ARBA" id="ARBA00024386"/>
    </source>
</evidence>
<comment type="subcellular location">
    <subcellularLocation>
        <location evidence="14">Cytoplasm</location>
    </subcellularLocation>
</comment>
<dbReference type="FunCoup" id="A0A540V9D4">
    <property type="interactions" value="271"/>
</dbReference>
<dbReference type="GO" id="GO:0005737">
    <property type="term" value="C:cytoplasm"/>
    <property type="evidence" value="ECO:0007669"/>
    <property type="project" value="UniProtKB-SubCell"/>
</dbReference>
<sequence length="282" mass="32136">MTLERILFDDLEIGEIAMELDYEPPQEIVRWGLETFGDRVAIVSSLQIDTMAILDMAYQINPNVRVITVDTWRLPEATLEFLDEVRAHYPQARWEVLTPDAQEVETMVERHGADLFYKSVSLRFLCCHIRKVRPLVRALQGLDAWFTGLRRDQWASRSAIKKVELDHDHGGIVKLNPLADWTEEEVWAYLEENGVPVHPLYAQGYTSIGCAPCSRPIQPGEDKRAGRWWWEQDAPKECGMNCPIETGGFEHEAEIILAQAHGDGGAETSYLAGVRQRNGHRV</sequence>
<evidence type="ECO:0000256" key="8">
    <source>
        <dbReference type="ARBA" id="ARBA00024327"/>
    </source>
</evidence>
<keyword evidence="17" id="KW-1185">Reference proteome</keyword>
<dbReference type="CDD" id="cd23945">
    <property type="entry name" value="PAPS_reductase"/>
    <property type="match status" value="1"/>
</dbReference>
<dbReference type="PANTHER" id="PTHR46482">
    <property type="entry name" value="5'-ADENYLYLSULFATE REDUCTASE 3, CHLOROPLASTIC"/>
    <property type="match status" value="1"/>
</dbReference>
<evidence type="ECO:0000256" key="13">
    <source>
        <dbReference type="ARBA" id="ARBA00048441"/>
    </source>
</evidence>
<dbReference type="InterPro" id="IPR014729">
    <property type="entry name" value="Rossmann-like_a/b/a_fold"/>
</dbReference>
<dbReference type="GO" id="GO:0004604">
    <property type="term" value="F:phosphoadenylyl-sulfate reductase (thioredoxin) activity"/>
    <property type="evidence" value="ECO:0007669"/>
    <property type="project" value="UniProtKB-UniRule"/>
</dbReference>
<proteinExistence type="inferred from homology"/>
<dbReference type="AlphaFoldDB" id="A0A540V9D4"/>
<dbReference type="RefSeq" id="WP_141612229.1">
    <property type="nucleotide sequence ID" value="NZ_VIGC02000041.1"/>
</dbReference>
<dbReference type="GO" id="GO:0019344">
    <property type="term" value="P:cysteine biosynthetic process"/>
    <property type="evidence" value="ECO:0007669"/>
    <property type="project" value="InterPro"/>
</dbReference>
<dbReference type="InterPro" id="IPR011798">
    <property type="entry name" value="APS_reductase"/>
</dbReference>
<feature type="binding site" evidence="14">
    <location>
        <position position="127"/>
    </location>
    <ligand>
        <name>[4Fe-4S] cluster</name>
        <dbReference type="ChEBI" id="CHEBI:49883"/>
    </ligand>
</feature>
<comment type="catalytic activity">
    <reaction evidence="13 14">
        <text>[thioredoxin]-disulfide + sulfite + AMP + 2 H(+) = adenosine 5'-phosphosulfate + [thioredoxin]-dithiol</text>
        <dbReference type="Rhea" id="RHEA:21976"/>
        <dbReference type="Rhea" id="RHEA-COMP:10698"/>
        <dbReference type="Rhea" id="RHEA-COMP:10700"/>
        <dbReference type="ChEBI" id="CHEBI:15378"/>
        <dbReference type="ChEBI" id="CHEBI:17359"/>
        <dbReference type="ChEBI" id="CHEBI:29950"/>
        <dbReference type="ChEBI" id="CHEBI:50058"/>
        <dbReference type="ChEBI" id="CHEBI:58243"/>
        <dbReference type="ChEBI" id="CHEBI:456215"/>
        <dbReference type="EC" id="1.8.4.10"/>
    </reaction>
</comment>
<evidence type="ECO:0000259" key="15">
    <source>
        <dbReference type="Pfam" id="PF01507"/>
    </source>
</evidence>
<dbReference type="EC" id="1.8.4.10" evidence="9 14"/>
<dbReference type="GO" id="GO:0046872">
    <property type="term" value="F:metal ion binding"/>
    <property type="evidence" value="ECO:0007669"/>
    <property type="project" value="UniProtKB-KW"/>
</dbReference>
<dbReference type="HAMAP" id="MF_00063">
    <property type="entry name" value="CysH"/>
    <property type="match status" value="1"/>
</dbReference>
<evidence type="ECO:0000256" key="14">
    <source>
        <dbReference type="HAMAP-Rule" id="MF_00063"/>
    </source>
</evidence>
<evidence type="ECO:0000256" key="7">
    <source>
        <dbReference type="ARBA" id="ARBA00024298"/>
    </source>
</evidence>